<keyword evidence="2" id="KW-1185">Reference proteome</keyword>
<protein>
    <submittedName>
        <fullName evidence="1">Uncharacterized protein</fullName>
    </submittedName>
</protein>
<reference evidence="1" key="2">
    <citation type="submission" date="2015-02" db="UniProtKB">
        <authorList>
            <consortium name="EnsemblMetazoa"/>
        </authorList>
    </citation>
    <scope>IDENTIFICATION</scope>
</reference>
<organism evidence="1 2">
    <name type="scientific">Strigamia maritima</name>
    <name type="common">European centipede</name>
    <name type="synonym">Geophilus maritimus</name>
    <dbReference type="NCBI Taxonomy" id="126957"/>
    <lineage>
        <taxon>Eukaryota</taxon>
        <taxon>Metazoa</taxon>
        <taxon>Ecdysozoa</taxon>
        <taxon>Arthropoda</taxon>
        <taxon>Myriapoda</taxon>
        <taxon>Chilopoda</taxon>
        <taxon>Pleurostigmophora</taxon>
        <taxon>Geophilomorpha</taxon>
        <taxon>Linotaeniidae</taxon>
        <taxon>Strigamia</taxon>
    </lineage>
</organism>
<dbReference type="HOGENOM" id="CLU_1410457_0_0_1"/>
<reference evidence="2" key="1">
    <citation type="submission" date="2011-05" db="EMBL/GenBank/DDBJ databases">
        <authorList>
            <person name="Richards S.R."/>
            <person name="Qu J."/>
            <person name="Jiang H."/>
            <person name="Jhangiani S.N."/>
            <person name="Agravi P."/>
            <person name="Goodspeed R."/>
            <person name="Gross S."/>
            <person name="Mandapat C."/>
            <person name="Jackson L."/>
            <person name="Mathew T."/>
            <person name="Pu L."/>
            <person name="Thornton R."/>
            <person name="Saada N."/>
            <person name="Wilczek-Boney K.B."/>
            <person name="Lee S."/>
            <person name="Kovar C."/>
            <person name="Wu Y."/>
            <person name="Scherer S.E."/>
            <person name="Worley K.C."/>
            <person name="Muzny D.M."/>
            <person name="Gibbs R."/>
        </authorList>
    </citation>
    <scope>NUCLEOTIDE SEQUENCE</scope>
    <source>
        <strain evidence="2">Brora</strain>
    </source>
</reference>
<evidence type="ECO:0000313" key="1">
    <source>
        <dbReference type="EnsemblMetazoa" id="SMAR004067-PA"/>
    </source>
</evidence>
<dbReference type="Proteomes" id="UP000014500">
    <property type="component" value="Unassembled WGS sequence"/>
</dbReference>
<evidence type="ECO:0000313" key="2">
    <source>
        <dbReference type="Proteomes" id="UP000014500"/>
    </source>
</evidence>
<name>T1ISJ1_STRMM</name>
<dbReference type="AlphaFoldDB" id="T1ISJ1"/>
<dbReference type="EMBL" id="JH431432">
    <property type="status" value="NOT_ANNOTATED_CDS"/>
    <property type="molecule type" value="Genomic_DNA"/>
</dbReference>
<dbReference type="EnsemblMetazoa" id="SMAR004067-RA">
    <property type="protein sequence ID" value="SMAR004067-PA"/>
    <property type="gene ID" value="SMAR004067"/>
</dbReference>
<accession>T1ISJ1</accession>
<sequence length="193" mass="21809">MDATFILESFESGRQGYYYRKVMDGCGTVVTLPTDRIGMQPVGYFPPFRSKGGCVQSCEDPSKYITTSFFTQTVTIKFCEKRIKRTVKLEITIDLTTIQKMELRNGFLVATKVMQPYITHVLHMSCKERKVIGKLFAKDKPGPATILAANDSPITKQTLQRMDACKERRSANVSLICELTEESTNLKLTEAEK</sequence>
<proteinExistence type="predicted"/>